<dbReference type="InterPro" id="IPR016192">
    <property type="entry name" value="APOBEC/CMP_deaminase_Zn-bd"/>
</dbReference>
<feature type="domain" description="CMP/dCMP-type deaminase" evidence="5">
    <location>
        <begin position="21"/>
        <end position="157"/>
    </location>
</feature>
<dbReference type="Proteomes" id="UP000282985">
    <property type="component" value="Unassembled WGS sequence"/>
</dbReference>
<comment type="caution">
    <text evidence="6">The sequence shown here is derived from an EMBL/GenBank/DDBJ whole genome shotgun (WGS) entry which is preliminary data.</text>
</comment>
<dbReference type="GO" id="GO:0042802">
    <property type="term" value="F:identical protein binding"/>
    <property type="evidence" value="ECO:0007669"/>
    <property type="project" value="UniProtKB-ARBA"/>
</dbReference>
<accession>A0A434AGM5</accession>
<dbReference type="Pfam" id="PF00383">
    <property type="entry name" value="dCMP_cyt_deam_1"/>
    <property type="match status" value="1"/>
</dbReference>
<dbReference type="PANTHER" id="PTHR11644">
    <property type="entry name" value="CYTIDINE DEAMINASE"/>
    <property type="match status" value="1"/>
</dbReference>
<dbReference type="GO" id="GO:0072527">
    <property type="term" value="P:pyrimidine-containing compound metabolic process"/>
    <property type="evidence" value="ECO:0007669"/>
    <property type="project" value="UniProtKB-ARBA"/>
</dbReference>
<name>A0A434AGM5_9BACT</name>
<dbReference type="RefSeq" id="WP_127344328.1">
    <property type="nucleotide sequence ID" value="NZ_RJJX01000019.1"/>
</dbReference>
<dbReference type="CDD" id="cd01283">
    <property type="entry name" value="cytidine_deaminase"/>
    <property type="match status" value="1"/>
</dbReference>
<evidence type="ECO:0000313" key="6">
    <source>
        <dbReference type="EMBL" id="RUT73544.1"/>
    </source>
</evidence>
<dbReference type="InterPro" id="IPR050202">
    <property type="entry name" value="Cyt/Deoxycyt_deaminase"/>
</dbReference>
<dbReference type="Gene3D" id="3.40.140.10">
    <property type="entry name" value="Cytidine Deaminase, domain 2"/>
    <property type="match status" value="1"/>
</dbReference>
<reference evidence="6 7" key="1">
    <citation type="submission" date="2018-11" db="EMBL/GenBank/DDBJ databases">
        <title>Parancylomarina longa gen. nov., sp. nov., isolated from sediments of southern Okinawa.</title>
        <authorList>
            <person name="Fu T."/>
        </authorList>
    </citation>
    <scope>NUCLEOTIDE SEQUENCE [LARGE SCALE GENOMIC DNA]</scope>
    <source>
        <strain evidence="6 7">T3-2 S1-C</strain>
    </source>
</reference>
<dbReference type="AlphaFoldDB" id="A0A434AGM5"/>
<dbReference type="NCBIfam" id="NF004064">
    <property type="entry name" value="PRK05578.1"/>
    <property type="match status" value="1"/>
</dbReference>
<dbReference type="PROSITE" id="PS51747">
    <property type="entry name" value="CYT_DCMP_DEAMINASES_2"/>
    <property type="match status" value="1"/>
</dbReference>
<dbReference type="GO" id="GO:0055086">
    <property type="term" value="P:nucleobase-containing small molecule metabolic process"/>
    <property type="evidence" value="ECO:0007669"/>
    <property type="project" value="UniProtKB-ARBA"/>
</dbReference>
<keyword evidence="3 6" id="KW-0378">Hydrolase</keyword>
<dbReference type="EC" id="3.5.4.5" evidence="6"/>
<protein>
    <submittedName>
        <fullName evidence="6">Cytidine deaminase</fullName>
        <ecNumber evidence="6">3.5.4.5</ecNumber>
    </submittedName>
</protein>
<dbReference type="GO" id="GO:0005829">
    <property type="term" value="C:cytosol"/>
    <property type="evidence" value="ECO:0007669"/>
    <property type="project" value="TreeGrafter"/>
</dbReference>
<evidence type="ECO:0000259" key="5">
    <source>
        <dbReference type="PROSITE" id="PS51747"/>
    </source>
</evidence>
<dbReference type="InterPro" id="IPR002125">
    <property type="entry name" value="CMP_dCMP_dom"/>
</dbReference>
<evidence type="ECO:0000256" key="1">
    <source>
        <dbReference type="ARBA" id="ARBA00006576"/>
    </source>
</evidence>
<dbReference type="SUPFAM" id="SSF53927">
    <property type="entry name" value="Cytidine deaminase-like"/>
    <property type="match status" value="1"/>
</dbReference>
<organism evidence="6 7">
    <name type="scientific">Ancylomarina longa</name>
    <dbReference type="NCBI Taxonomy" id="2487017"/>
    <lineage>
        <taxon>Bacteria</taxon>
        <taxon>Pseudomonadati</taxon>
        <taxon>Bacteroidota</taxon>
        <taxon>Bacteroidia</taxon>
        <taxon>Marinilabiliales</taxon>
        <taxon>Marinifilaceae</taxon>
        <taxon>Ancylomarina</taxon>
    </lineage>
</organism>
<dbReference type="PANTHER" id="PTHR11644:SF2">
    <property type="entry name" value="CYTIDINE DEAMINASE"/>
    <property type="match status" value="1"/>
</dbReference>
<dbReference type="GO" id="GO:0008270">
    <property type="term" value="F:zinc ion binding"/>
    <property type="evidence" value="ECO:0007669"/>
    <property type="project" value="InterPro"/>
</dbReference>
<keyword evidence="4" id="KW-0862">Zinc</keyword>
<proteinExistence type="inferred from homology"/>
<keyword evidence="7" id="KW-1185">Reference proteome</keyword>
<comment type="similarity">
    <text evidence="1">Belongs to the cytidine and deoxycytidylate deaminase family.</text>
</comment>
<dbReference type="OrthoDB" id="9795347at2"/>
<sequence>MKKTQIITTVFEYDSIDELSTEDQELVLNAKEAALRAYTPYSKFNVGAALLLENGKLVQGNNQENAAYPSGLCAERVAVFYANAQYPDVAVKTIAITSHTNGSFLESPVPPCGSCRQVLLETEDRYKQPIKVILCGERKIKIVESIKQLLPLFFDKEMLDE</sequence>
<dbReference type="InterPro" id="IPR016193">
    <property type="entry name" value="Cytidine_deaminase-like"/>
</dbReference>
<evidence type="ECO:0000313" key="7">
    <source>
        <dbReference type="Proteomes" id="UP000282985"/>
    </source>
</evidence>
<evidence type="ECO:0000256" key="2">
    <source>
        <dbReference type="ARBA" id="ARBA00022723"/>
    </source>
</evidence>
<dbReference type="GO" id="GO:0004126">
    <property type="term" value="F:cytidine deaminase activity"/>
    <property type="evidence" value="ECO:0007669"/>
    <property type="project" value="UniProtKB-EC"/>
</dbReference>
<evidence type="ECO:0000256" key="4">
    <source>
        <dbReference type="ARBA" id="ARBA00022833"/>
    </source>
</evidence>
<gene>
    <name evidence="6" type="ORF">DLK05_12615</name>
</gene>
<dbReference type="PROSITE" id="PS00903">
    <property type="entry name" value="CYT_DCMP_DEAMINASES_1"/>
    <property type="match status" value="1"/>
</dbReference>
<dbReference type="EMBL" id="RJJX01000019">
    <property type="protein sequence ID" value="RUT73544.1"/>
    <property type="molecule type" value="Genomic_DNA"/>
</dbReference>
<keyword evidence="2" id="KW-0479">Metal-binding</keyword>
<evidence type="ECO:0000256" key="3">
    <source>
        <dbReference type="ARBA" id="ARBA00022801"/>
    </source>
</evidence>